<dbReference type="EMBL" id="JAVHJL010000004">
    <property type="protein sequence ID" value="KAK6505053.1"/>
    <property type="molecule type" value="Genomic_DNA"/>
</dbReference>
<feature type="region of interest" description="Disordered" evidence="1">
    <location>
        <begin position="55"/>
        <end position="84"/>
    </location>
</feature>
<feature type="compositionally biased region" description="Basic and acidic residues" evidence="1">
    <location>
        <begin position="74"/>
        <end position="84"/>
    </location>
</feature>
<feature type="region of interest" description="Disordered" evidence="1">
    <location>
        <begin position="177"/>
        <end position="219"/>
    </location>
</feature>
<dbReference type="Proteomes" id="UP001370758">
    <property type="component" value="Unassembled WGS sequence"/>
</dbReference>
<protein>
    <submittedName>
        <fullName evidence="3">Uncharacterized protein</fullName>
    </submittedName>
</protein>
<evidence type="ECO:0000313" key="4">
    <source>
        <dbReference type="Proteomes" id="UP001370758"/>
    </source>
</evidence>
<keyword evidence="2" id="KW-0732">Signal</keyword>
<sequence>MRYAGSVLPVCAVLAYLAGTTLALPVLDDCFNDDTTGLVKRDAEAHVSIPHVVANFQPEPSGSPSPSPSSEGGEEAHKLQKRADRWASVKKTFGRITNKLCGTGEARREAAENSMLRQSNAGISQQDIIAPEGFDENILPPVIDLGENNQDQNQGQNQGQVQNQQGPVNEVIVEEDEEDFVDIDSPPENRRRRPSIRPQSRKNVGRFGTEQDIKDMVSRLPKYPAPVRIQDTELFQERTRNLESIPEQLGESASSLPRGSIQLGQSGDLLPQGSVQSGQGSGESGTEVGDPNDLRISLSESLRNPFIPGAEAREFYRQENLWPADELDFSDEEADVEVPGRNGMNAPPQNNQGDDQMRTGKLPKFLKKVALDYGVPYAAKELLGVDISPIVENEGVLDYLRGRRGKNVVVVDPNQQEKKPNFFQRLIKGRYKEPVKVLNTGPAETRPGYTGEINVQPNWVVNPGEVLSKAARDREEADRREAAALGIDVPTLERQRAQRQKVEKIQLDKSERDRRAELYDQLFPEGDDGEVYIPNEEPNNGNNNLVESLDMLETAQIFTEDLTQPQIRQNVLGQPQVINLSNPQQPNSMNQAQVGQGQMGQAQVVGGQMNQPKIQFPEGGIDIQLGSPARSNVAVQDVVEDYVSFGEGNESAFGEDTAHFAGNLKESAQSQGWNLGVSQISAFPQLQVQAGGNGGVEYPPYIEGESRDEEEYADLAEYSSPGLAPEQIQTEVVDEQISEIQGGDEGSVQTLQSSVATIADPNFSFANANLGGSLSGSLSSGGSQGSQVQGQPLQ</sequence>
<proteinExistence type="predicted"/>
<comment type="caution">
    <text evidence="3">The sequence shown here is derived from an EMBL/GenBank/DDBJ whole genome shotgun (WGS) entry which is preliminary data.</text>
</comment>
<reference evidence="3 4" key="1">
    <citation type="submission" date="2023-08" db="EMBL/GenBank/DDBJ databases">
        <authorList>
            <person name="Palmer J.M."/>
        </authorList>
    </citation>
    <scope>NUCLEOTIDE SEQUENCE [LARGE SCALE GENOMIC DNA]</scope>
    <source>
        <strain evidence="3 4">TWF481</strain>
    </source>
</reference>
<feature type="region of interest" description="Disordered" evidence="1">
    <location>
        <begin position="247"/>
        <end position="293"/>
    </location>
</feature>
<evidence type="ECO:0000256" key="1">
    <source>
        <dbReference type="SAM" id="MobiDB-lite"/>
    </source>
</evidence>
<feature type="compositionally biased region" description="Low complexity" evidence="1">
    <location>
        <begin position="148"/>
        <end position="165"/>
    </location>
</feature>
<feature type="compositionally biased region" description="Low complexity" evidence="1">
    <location>
        <begin position="272"/>
        <end position="289"/>
    </location>
</feature>
<evidence type="ECO:0000256" key="2">
    <source>
        <dbReference type="SAM" id="SignalP"/>
    </source>
</evidence>
<dbReference type="AlphaFoldDB" id="A0AAV9WBQ9"/>
<feature type="region of interest" description="Disordered" evidence="1">
    <location>
        <begin position="774"/>
        <end position="794"/>
    </location>
</feature>
<feature type="compositionally biased region" description="Polar residues" evidence="1">
    <location>
        <begin position="251"/>
        <end position="265"/>
    </location>
</feature>
<feature type="region of interest" description="Disordered" evidence="1">
    <location>
        <begin position="143"/>
        <end position="165"/>
    </location>
</feature>
<gene>
    <name evidence="3" type="ORF">TWF481_006977</name>
</gene>
<name>A0AAV9WBQ9_9PEZI</name>
<keyword evidence="4" id="KW-1185">Reference proteome</keyword>
<organism evidence="3 4">
    <name type="scientific">Arthrobotrys musiformis</name>
    <dbReference type="NCBI Taxonomy" id="47236"/>
    <lineage>
        <taxon>Eukaryota</taxon>
        <taxon>Fungi</taxon>
        <taxon>Dikarya</taxon>
        <taxon>Ascomycota</taxon>
        <taxon>Pezizomycotina</taxon>
        <taxon>Orbiliomycetes</taxon>
        <taxon>Orbiliales</taxon>
        <taxon>Orbiliaceae</taxon>
        <taxon>Arthrobotrys</taxon>
    </lineage>
</organism>
<feature type="signal peptide" evidence="2">
    <location>
        <begin position="1"/>
        <end position="23"/>
    </location>
</feature>
<feature type="chain" id="PRO_5043855359" evidence="2">
    <location>
        <begin position="24"/>
        <end position="794"/>
    </location>
</feature>
<evidence type="ECO:0000313" key="3">
    <source>
        <dbReference type="EMBL" id="KAK6505053.1"/>
    </source>
</evidence>
<accession>A0AAV9WBQ9</accession>
<feature type="compositionally biased region" description="Basic residues" evidence="1">
    <location>
        <begin position="190"/>
        <end position="204"/>
    </location>
</feature>